<organism evidence="1">
    <name type="scientific">viral metagenome</name>
    <dbReference type="NCBI Taxonomy" id="1070528"/>
    <lineage>
        <taxon>unclassified sequences</taxon>
        <taxon>metagenomes</taxon>
        <taxon>organismal metagenomes</taxon>
    </lineage>
</organism>
<accession>A0A6C0E700</accession>
<sequence>MVLKTFIVDIIRLVCLIILDHLRSVPRKSNIKLLRLYWNIYMNKYWNKNKNFHRNLTDLHEKKFYKFKREELLELYHKMALVIWKLYWLSPSLIFVKYTIDFYQYRINDCIVSTMVPYIQNMQFHSLNHVYFFTFRNVLCSNNNQKERALKVLDVLYNQFDYPNASLTFIMDSSKVIEELKLSEEFPESLFDTTDLKNFTKYHKTKSTLLINENHPKKIYCNDDIPGSFITYLTFNWIFQKLVQKFNTHLFYMEEGSFNHFDQRMNENYADPGEIIRWAQLKSSFRTFKIDDSPLKYYTYSGGNIYKCTEKCLEDQANYMFSLGSKHTLNFLESNQAVQLPCIVFPSKGCLKGSREDTVYFNLLPLYKRIFKMIKHNISLLIFIYIDMKA</sequence>
<dbReference type="EMBL" id="MN739749">
    <property type="protein sequence ID" value="QHT24834.1"/>
    <property type="molecule type" value="Genomic_DNA"/>
</dbReference>
<proteinExistence type="predicted"/>
<name>A0A6C0E700_9ZZZZ</name>
<protein>
    <submittedName>
        <fullName evidence="1">Uncharacterized protein</fullName>
    </submittedName>
</protein>
<reference evidence="1" key="1">
    <citation type="journal article" date="2020" name="Nature">
        <title>Giant virus diversity and host interactions through global metagenomics.</title>
        <authorList>
            <person name="Schulz F."/>
            <person name="Roux S."/>
            <person name="Paez-Espino D."/>
            <person name="Jungbluth S."/>
            <person name="Walsh D.A."/>
            <person name="Denef V.J."/>
            <person name="McMahon K.D."/>
            <person name="Konstantinidis K.T."/>
            <person name="Eloe-Fadrosh E.A."/>
            <person name="Kyrpides N.C."/>
            <person name="Woyke T."/>
        </authorList>
    </citation>
    <scope>NUCLEOTIDE SEQUENCE</scope>
    <source>
        <strain evidence="1">GVMAG-M-3300023179-150</strain>
    </source>
</reference>
<dbReference type="AlphaFoldDB" id="A0A6C0E700"/>
<evidence type="ECO:0000313" key="1">
    <source>
        <dbReference type="EMBL" id="QHT24834.1"/>
    </source>
</evidence>